<protein>
    <recommendedName>
        <fullName evidence="2">SAF domain-containing protein</fullName>
    </recommendedName>
</protein>
<evidence type="ECO:0000259" key="2">
    <source>
        <dbReference type="SMART" id="SM00858"/>
    </source>
</evidence>
<dbReference type="Proteomes" id="UP001163687">
    <property type="component" value="Chromosome"/>
</dbReference>
<sequence>MWGAHRGTALMLAGALVAGALAAVTALARLRALEAQLGEEVPAVVARVPLAAGEVIAPASLSTVGIARRYAFPSFYSDPAQVAGRVTRVPIAAGEPVLASMVARADGLALEQRVYTLVESERVFLEPDLAPGDRADVLVAYERGDNRLAEVYLQDALVVRVDTPPAPEAVAADLAGPRGTRISLRIRLEEARRLAWAENFGQQIRVVRRPAAAAGSAWTSGGTDGATESSGEEGGTDGR</sequence>
<keyword evidence="4" id="KW-1185">Reference proteome</keyword>
<dbReference type="SMART" id="SM00858">
    <property type="entry name" value="SAF"/>
    <property type="match status" value="1"/>
</dbReference>
<feature type="compositionally biased region" description="Low complexity" evidence="1">
    <location>
        <begin position="214"/>
        <end position="229"/>
    </location>
</feature>
<feature type="domain" description="SAF" evidence="2">
    <location>
        <begin position="41"/>
        <end position="103"/>
    </location>
</feature>
<reference evidence="3" key="1">
    <citation type="submission" date="2022-03" db="EMBL/GenBank/DDBJ databases">
        <title>Complete genome sequence of Caldinitratiruptor microaerophilus.</title>
        <authorList>
            <person name="Mukaiyama R."/>
            <person name="Nishiyama T."/>
            <person name="Ueda K."/>
        </authorList>
    </citation>
    <scope>NUCLEOTIDE SEQUENCE</scope>
    <source>
        <strain evidence="3">JCM 16183</strain>
    </source>
</reference>
<feature type="region of interest" description="Disordered" evidence="1">
    <location>
        <begin position="214"/>
        <end position="239"/>
    </location>
</feature>
<evidence type="ECO:0000256" key="1">
    <source>
        <dbReference type="SAM" id="MobiDB-lite"/>
    </source>
</evidence>
<dbReference type="KEGG" id="cmic:caldi_10180"/>
<dbReference type="AlphaFoldDB" id="A0AA35G811"/>
<name>A0AA35G811_9FIRM</name>
<gene>
    <name evidence="3" type="ORF">caldi_10180</name>
</gene>
<dbReference type="Pfam" id="PF08666">
    <property type="entry name" value="SAF"/>
    <property type="match status" value="1"/>
</dbReference>
<evidence type="ECO:0000313" key="3">
    <source>
        <dbReference type="EMBL" id="BDG59928.1"/>
    </source>
</evidence>
<accession>A0AA35G811</accession>
<evidence type="ECO:0000313" key="4">
    <source>
        <dbReference type="Proteomes" id="UP001163687"/>
    </source>
</evidence>
<dbReference type="InterPro" id="IPR013974">
    <property type="entry name" value="SAF"/>
</dbReference>
<feature type="compositionally biased region" description="Acidic residues" evidence="1">
    <location>
        <begin position="230"/>
        <end position="239"/>
    </location>
</feature>
<organism evidence="3 4">
    <name type="scientific">Caldinitratiruptor microaerophilus</name>
    <dbReference type="NCBI Taxonomy" id="671077"/>
    <lineage>
        <taxon>Bacteria</taxon>
        <taxon>Bacillati</taxon>
        <taxon>Bacillota</taxon>
        <taxon>Clostridia</taxon>
        <taxon>Eubacteriales</taxon>
        <taxon>Symbiobacteriaceae</taxon>
        <taxon>Caldinitratiruptor</taxon>
    </lineage>
</organism>
<dbReference type="EMBL" id="AP025628">
    <property type="protein sequence ID" value="BDG59928.1"/>
    <property type="molecule type" value="Genomic_DNA"/>
</dbReference>
<dbReference type="CDD" id="cd11614">
    <property type="entry name" value="SAF_CpaB_FlgA_like"/>
    <property type="match status" value="1"/>
</dbReference>
<proteinExistence type="predicted"/>